<proteinExistence type="predicted"/>
<comment type="caution">
    <text evidence="1">The sequence shown here is derived from an EMBL/GenBank/DDBJ whole genome shotgun (WGS) entry which is preliminary data.</text>
</comment>
<dbReference type="EMBL" id="BNDX01000008">
    <property type="protein sequence ID" value="GHI31566.1"/>
    <property type="molecule type" value="Genomic_DNA"/>
</dbReference>
<keyword evidence="2" id="KW-1185">Reference proteome</keyword>
<name>A0ABQ3Q2U3_9ACTN</name>
<protein>
    <submittedName>
        <fullName evidence="1">Uncharacterized protein</fullName>
    </submittedName>
</protein>
<reference evidence="1" key="1">
    <citation type="submission" date="2024-05" db="EMBL/GenBank/DDBJ databases">
        <title>Whole genome shotgun sequence of Streptomyces daghestanicus NBRC 12762.</title>
        <authorList>
            <person name="Komaki H."/>
            <person name="Tamura T."/>
        </authorList>
    </citation>
    <scope>NUCLEOTIDE SEQUENCE</scope>
    <source>
        <strain evidence="1">NBRC 12762</strain>
    </source>
</reference>
<accession>A0ABQ3Q2U3</accession>
<dbReference type="Proteomes" id="UP001052655">
    <property type="component" value="Unassembled WGS sequence"/>
</dbReference>
<evidence type="ECO:0000313" key="2">
    <source>
        <dbReference type="Proteomes" id="UP001052655"/>
    </source>
</evidence>
<evidence type="ECO:0000313" key="1">
    <source>
        <dbReference type="EMBL" id="GHI31566.1"/>
    </source>
</evidence>
<sequence length="88" mass="9523">MTEDSVEPDYISLRAIKSEERAWEVAAAFHAALHGLRQLCLVVPGVSGRALILDRLADDMRTAKQLGQVLTTVQAGQRADRGTFCGGL</sequence>
<organism evidence="1 2">
    <name type="scientific">Streptomyces daghestanicus</name>
    <dbReference type="NCBI Taxonomy" id="66885"/>
    <lineage>
        <taxon>Bacteria</taxon>
        <taxon>Bacillati</taxon>
        <taxon>Actinomycetota</taxon>
        <taxon>Actinomycetes</taxon>
        <taxon>Kitasatosporales</taxon>
        <taxon>Streptomycetaceae</taxon>
        <taxon>Streptomyces</taxon>
    </lineage>
</organism>
<gene>
    <name evidence="1" type="ORF">Sdagh_32960</name>
</gene>